<dbReference type="RefSeq" id="WP_160382549.1">
    <property type="nucleotide sequence ID" value="NZ_WNXQ01000004.1"/>
</dbReference>
<dbReference type="SUPFAM" id="SSF46689">
    <property type="entry name" value="Homeodomain-like"/>
    <property type="match status" value="1"/>
</dbReference>
<accession>A0A844WFJ9</accession>
<keyword evidence="7" id="KW-1185">Reference proteome</keyword>
<keyword evidence="3" id="KW-0804">Transcription</keyword>
<dbReference type="EMBL" id="WNXQ01000004">
    <property type="protein sequence ID" value="MWB78289.1"/>
    <property type="molecule type" value="Genomic_DNA"/>
</dbReference>
<dbReference type="GO" id="GO:0003677">
    <property type="term" value="F:DNA binding"/>
    <property type="evidence" value="ECO:0007669"/>
    <property type="project" value="UniProtKB-UniRule"/>
</dbReference>
<dbReference type="PANTHER" id="PTHR47506:SF1">
    <property type="entry name" value="HTH-TYPE TRANSCRIPTIONAL REGULATOR YJDC"/>
    <property type="match status" value="1"/>
</dbReference>
<evidence type="ECO:0000259" key="5">
    <source>
        <dbReference type="PROSITE" id="PS50977"/>
    </source>
</evidence>
<dbReference type="Gene3D" id="1.10.357.10">
    <property type="entry name" value="Tetracycline Repressor, domain 2"/>
    <property type="match status" value="1"/>
</dbReference>
<evidence type="ECO:0000256" key="4">
    <source>
        <dbReference type="PROSITE-ProRule" id="PRU00335"/>
    </source>
</evidence>
<protein>
    <submittedName>
        <fullName evidence="6">TetR family transcriptional regulator</fullName>
    </submittedName>
</protein>
<dbReference type="Pfam" id="PF00440">
    <property type="entry name" value="TetR_N"/>
    <property type="match status" value="1"/>
</dbReference>
<dbReference type="PANTHER" id="PTHR47506">
    <property type="entry name" value="TRANSCRIPTIONAL REGULATORY PROTEIN"/>
    <property type="match status" value="1"/>
</dbReference>
<gene>
    <name evidence="6" type="ORF">GLS40_09655</name>
</gene>
<dbReference type="InterPro" id="IPR001647">
    <property type="entry name" value="HTH_TetR"/>
</dbReference>
<dbReference type="InterPro" id="IPR009057">
    <property type="entry name" value="Homeodomain-like_sf"/>
</dbReference>
<dbReference type="InterPro" id="IPR036271">
    <property type="entry name" value="Tet_transcr_reg_TetR-rel_C_sf"/>
</dbReference>
<dbReference type="PROSITE" id="PS50977">
    <property type="entry name" value="HTH_TETR_2"/>
    <property type="match status" value="1"/>
</dbReference>
<evidence type="ECO:0000256" key="3">
    <source>
        <dbReference type="ARBA" id="ARBA00023163"/>
    </source>
</evidence>
<name>A0A844WFJ9_9RHOB</name>
<comment type="caution">
    <text evidence="6">The sequence shown here is derived from an EMBL/GenBank/DDBJ whole genome shotgun (WGS) entry which is preliminary data.</text>
</comment>
<reference evidence="6 7" key="1">
    <citation type="submission" date="2019-11" db="EMBL/GenBank/DDBJ databases">
        <title>Pseudooceanicola pacifica sp. nov., isolated from deep-sea sediment of the Pacific Ocean.</title>
        <authorList>
            <person name="Lyu L."/>
        </authorList>
    </citation>
    <scope>NUCLEOTIDE SEQUENCE [LARGE SCALE GENOMIC DNA]</scope>
    <source>
        <strain evidence="6 7">216_PA32_1</strain>
    </source>
</reference>
<evidence type="ECO:0000313" key="7">
    <source>
        <dbReference type="Proteomes" id="UP000443843"/>
    </source>
</evidence>
<evidence type="ECO:0000313" key="6">
    <source>
        <dbReference type="EMBL" id="MWB78289.1"/>
    </source>
</evidence>
<dbReference type="SUPFAM" id="SSF48498">
    <property type="entry name" value="Tetracyclin repressor-like, C-terminal domain"/>
    <property type="match status" value="1"/>
</dbReference>
<feature type="DNA-binding region" description="H-T-H motif" evidence="4">
    <location>
        <begin position="26"/>
        <end position="45"/>
    </location>
</feature>
<organism evidence="6 7">
    <name type="scientific">Pseudooceanicola pacificus</name>
    <dbReference type="NCBI Taxonomy" id="2676438"/>
    <lineage>
        <taxon>Bacteria</taxon>
        <taxon>Pseudomonadati</taxon>
        <taxon>Pseudomonadota</taxon>
        <taxon>Alphaproteobacteria</taxon>
        <taxon>Rhodobacterales</taxon>
        <taxon>Paracoccaceae</taxon>
        <taxon>Pseudooceanicola</taxon>
    </lineage>
</organism>
<proteinExistence type="predicted"/>
<evidence type="ECO:0000256" key="2">
    <source>
        <dbReference type="ARBA" id="ARBA00023125"/>
    </source>
</evidence>
<dbReference type="Proteomes" id="UP000443843">
    <property type="component" value="Unassembled WGS sequence"/>
</dbReference>
<keyword evidence="2 4" id="KW-0238">DNA-binding</keyword>
<evidence type="ECO:0000256" key="1">
    <source>
        <dbReference type="ARBA" id="ARBA00023015"/>
    </source>
</evidence>
<sequence length="185" mass="20029">MSNTTREKILSTARTQVQAHGYDGLNFRDLAATIGIRAPSLYHHFPSKAALGAAVARRYCEDVQAALDAISQEHDTPRACLLAYPGIFRKALDGDNRICLASFLSAQSDDVPEEVQTEIREFININVTWLAGKLSQLEPETIAMRRADAIYAAVAGAQLTARGLGGLPRYDGIIASYRAVGLLPA</sequence>
<feature type="domain" description="HTH tetR-type" evidence="5">
    <location>
        <begin position="3"/>
        <end position="63"/>
    </location>
</feature>
<keyword evidence="1" id="KW-0805">Transcription regulation</keyword>
<dbReference type="PRINTS" id="PR00455">
    <property type="entry name" value="HTHTETR"/>
</dbReference>
<dbReference type="AlphaFoldDB" id="A0A844WFJ9"/>